<comment type="caution">
    <text evidence="2">The sequence shown here is derived from an EMBL/GenBank/DDBJ whole genome shotgun (WGS) entry which is preliminary data.</text>
</comment>
<dbReference type="Proteomes" id="UP001458880">
    <property type="component" value="Unassembled WGS sequence"/>
</dbReference>
<protein>
    <submittedName>
        <fullName evidence="2">Uncharacterized protein</fullName>
    </submittedName>
</protein>
<reference evidence="2 3" key="1">
    <citation type="journal article" date="2024" name="BMC Genomics">
        <title>De novo assembly and annotation of Popillia japonica's genome with initial clues to its potential as an invasive pest.</title>
        <authorList>
            <person name="Cucini C."/>
            <person name="Boschi S."/>
            <person name="Funari R."/>
            <person name="Cardaioli E."/>
            <person name="Iannotti N."/>
            <person name="Marturano G."/>
            <person name="Paoli F."/>
            <person name="Bruttini M."/>
            <person name="Carapelli A."/>
            <person name="Frati F."/>
            <person name="Nardi F."/>
        </authorList>
    </citation>
    <scope>NUCLEOTIDE SEQUENCE [LARGE SCALE GENOMIC DNA]</scope>
    <source>
        <strain evidence="2">DMR45628</strain>
    </source>
</reference>
<keyword evidence="3" id="KW-1185">Reference proteome</keyword>
<sequence>MNCTFTFIAQMKFFDEPPSEGRFSKRANRQENLQSSSFLGGPPRPKASKRTARILEKRDTKRTSQFGISSLCPLLVGKGVQNVNSHPMVNAASSTVQRLRRSGKGLYYM</sequence>
<proteinExistence type="predicted"/>
<evidence type="ECO:0000313" key="2">
    <source>
        <dbReference type="EMBL" id="KAK9695553.1"/>
    </source>
</evidence>
<evidence type="ECO:0000256" key="1">
    <source>
        <dbReference type="SAM" id="MobiDB-lite"/>
    </source>
</evidence>
<evidence type="ECO:0000313" key="3">
    <source>
        <dbReference type="Proteomes" id="UP001458880"/>
    </source>
</evidence>
<gene>
    <name evidence="2" type="ORF">QE152_g32490</name>
</gene>
<dbReference type="EMBL" id="JASPKY010000477">
    <property type="protein sequence ID" value="KAK9695553.1"/>
    <property type="molecule type" value="Genomic_DNA"/>
</dbReference>
<name>A0AAW1IYL1_POPJA</name>
<organism evidence="2 3">
    <name type="scientific">Popillia japonica</name>
    <name type="common">Japanese beetle</name>
    <dbReference type="NCBI Taxonomy" id="7064"/>
    <lineage>
        <taxon>Eukaryota</taxon>
        <taxon>Metazoa</taxon>
        <taxon>Ecdysozoa</taxon>
        <taxon>Arthropoda</taxon>
        <taxon>Hexapoda</taxon>
        <taxon>Insecta</taxon>
        <taxon>Pterygota</taxon>
        <taxon>Neoptera</taxon>
        <taxon>Endopterygota</taxon>
        <taxon>Coleoptera</taxon>
        <taxon>Polyphaga</taxon>
        <taxon>Scarabaeiformia</taxon>
        <taxon>Scarabaeidae</taxon>
        <taxon>Rutelinae</taxon>
        <taxon>Popillia</taxon>
    </lineage>
</organism>
<accession>A0AAW1IYL1</accession>
<dbReference type="AlphaFoldDB" id="A0AAW1IYL1"/>
<feature type="region of interest" description="Disordered" evidence="1">
    <location>
        <begin position="28"/>
        <end position="49"/>
    </location>
</feature>